<feature type="compositionally biased region" description="Polar residues" evidence="1">
    <location>
        <begin position="58"/>
        <end position="73"/>
    </location>
</feature>
<evidence type="ECO:0000313" key="3">
    <source>
        <dbReference type="Proteomes" id="UP000299084"/>
    </source>
</evidence>
<proteinExistence type="predicted"/>
<evidence type="ECO:0000256" key="1">
    <source>
        <dbReference type="SAM" id="MobiDB-lite"/>
    </source>
</evidence>
<sequence length="741" mass="77689">MEAPLGRQRFPVYVYATELRLTHPRLSQMIFLQVPLATSLLLTQPTNPAASPPPNTQLAQSSQGRSSPDLQQPNFHISISWKTSLPGLLGWKQEAPGLQKQQLTRFLSLLNLKKGTRKAEEHLSLSHAHREHPVIPRVPPPKDFRNFRSHSVCNHELCNGRTVRPPNCHPDNKQPAGLAQQVLTPGQATFQVLNLGLGKLGRGGGAGRGLRHAWIKPADGARAGGQPGAADQQAVRPAAARPYTGRQARGSGAQAVPLFRSRSSVRLPQTAGSAALWRLRPPPERARPLAPELIQATSSRFLGAATMCSRGPARGALGGRAPHCPRPEERPPPSRLLGARGPGSGAPREGVAPVCMHAEDGCPGLSAPALASYLQQLHVARWEPAAEPVLLLAFPPAAVRDLQQRDELARGEAQPLAMPLPREGVQGPAAGAGHGLGARVHSAACIPAEPSGLGSGSAGSQAPGAPGSRALGARRLGGARGPGRAGDAHPAQRSEDSRASESERRRPRARRLTAPSLGRGSGGGDPGTAGSGEPTSRDAERGQPPRGPTGARAALARGNAQLPAEVGPGASPSARLRGEGVAADVERGLAAGRGSLGARGRGGGWTRAATPAEGRALRVSRLTTPPPPRAAGIETPVSACFVGLVARGGRAPPLRCLRVAACYTGGTERGGDGNWKQVDGHQRRREGRRKRKYSPSFPPPPLPPTRLGSETKEDQTPLPQSKGVSTPFALVPGWLQQKVWK</sequence>
<feature type="region of interest" description="Disordered" evidence="1">
    <location>
        <begin position="668"/>
        <end position="727"/>
    </location>
</feature>
<keyword evidence="3" id="KW-1185">Reference proteome</keyword>
<feature type="region of interest" description="Disordered" evidence="1">
    <location>
        <begin position="412"/>
        <end position="435"/>
    </location>
</feature>
<gene>
    <name evidence="2" type="ORF">Cadr_000018591</name>
</gene>
<feature type="compositionally biased region" description="Gly residues" evidence="1">
    <location>
        <begin position="519"/>
        <end position="530"/>
    </location>
</feature>
<feature type="region of interest" description="Disordered" evidence="1">
    <location>
        <begin position="451"/>
        <end position="552"/>
    </location>
</feature>
<evidence type="ECO:0000313" key="2">
    <source>
        <dbReference type="EMBL" id="KAB1265118.1"/>
    </source>
</evidence>
<protein>
    <submittedName>
        <fullName evidence="2">Uncharacterized protein</fullName>
    </submittedName>
</protein>
<comment type="caution">
    <text evidence="2">The sequence shown here is derived from an EMBL/GenBank/DDBJ whole genome shotgun (WGS) entry which is preliminary data.</text>
</comment>
<feature type="compositionally biased region" description="Basic and acidic residues" evidence="1">
    <location>
        <begin position="486"/>
        <end position="504"/>
    </location>
</feature>
<name>A0A5N4D1X1_CAMDR</name>
<feature type="compositionally biased region" description="Low complexity" evidence="1">
    <location>
        <begin position="451"/>
        <end position="476"/>
    </location>
</feature>
<feature type="compositionally biased region" description="Low complexity" evidence="1">
    <location>
        <begin position="228"/>
        <end position="242"/>
    </location>
</feature>
<feature type="region of interest" description="Disordered" evidence="1">
    <location>
        <begin position="45"/>
        <end position="73"/>
    </location>
</feature>
<feature type="region of interest" description="Disordered" evidence="1">
    <location>
        <begin position="316"/>
        <end position="348"/>
    </location>
</feature>
<reference evidence="2 3" key="1">
    <citation type="journal article" date="2019" name="Mol. Ecol. Resour.">
        <title>Improving Illumina assemblies with Hi-C and long reads: an example with the North African dromedary.</title>
        <authorList>
            <person name="Elbers J.P."/>
            <person name="Rogers M.F."/>
            <person name="Perelman P.L."/>
            <person name="Proskuryakova A.A."/>
            <person name="Serdyukova N.A."/>
            <person name="Johnson W.E."/>
            <person name="Horin P."/>
            <person name="Corander J."/>
            <person name="Murphy D."/>
            <person name="Burger P.A."/>
        </authorList>
    </citation>
    <scope>NUCLEOTIDE SEQUENCE [LARGE SCALE GENOMIC DNA]</scope>
    <source>
        <strain evidence="2">Drom800</strain>
        <tissue evidence="2">Blood</tissue>
    </source>
</reference>
<dbReference type="AlphaFoldDB" id="A0A5N4D1X1"/>
<accession>A0A5N4D1X1</accession>
<dbReference type="EMBL" id="JWIN03000016">
    <property type="protein sequence ID" value="KAB1265118.1"/>
    <property type="molecule type" value="Genomic_DNA"/>
</dbReference>
<organism evidence="2 3">
    <name type="scientific">Camelus dromedarius</name>
    <name type="common">Dromedary</name>
    <name type="synonym">Arabian camel</name>
    <dbReference type="NCBI Taxonomy" id="9838"/>
    <lineage>
        <taxon>Eukaryota</taxon>
        <taxon>Metazoa</taxon>
        <taxon>Chordata</taxon>
        <taxon>Craniata</taxon>
        <taxon>Vertebrata</taxon>
        <taxon>Euteleostomi</taxon>
        <taxon>Mammalia</taxon>
        <taxon>Eutheria</taxon>
        <taxon>Laurasiatheria</taxon>
        <taxon>Artiodactyla</taxon>
        <taxon>Tylopoda</taxon>
        <taxon>Camelidae</taxon>
        <taxon>Camelus</taxon>
    </lineage>
</organism>
<feature type="region of interest" description="Disordered" evidence="1">
    <location>
        <begin position="220"/>
        <end position="255"/>
    </location>
</feature>
<feature type="compositionally biased region" description="Basic residues" evidence="1">
    <location>
        <begin position="682"/>
        <end position="693"/>
    </location>
</feature>
<dbReference type="Proteomes" id="UP000299084">
    <property type="component" value="Unassembled WGS sequence"/>
</dbReference>